<evidence type="ECO:0000256" key="1">
    <source>
        <dbReference type="SAM" id="MobiDB-lite"/>
    </source>
</evidence>
<dbReference type="EMBL" id="CAAALY010097233">
    <property type="protein sequence ID" value="VEL28721.1"/>
    <property type="molecule type" value="Genomic_DNA"/>
</dbReference>
<evidence type="ECO:0000313" key="2">
    <source>
        <dbReference type="EMBL" id="VEL28721.1"/>
    </source>
</evidence>
<organism evidence="2 3">
    <name type="scientific">Protopolystoma xenopodis</name>
    <dbReference type="NCBI Taxonomy" id="117903"/>
    <lineage>
        <taxon>Eukaryota</taxon>
        <taxon>Metazoa</taxon>
        <taxon>Spiralia</taxon>
        <taxon>Lophotrochozoa</taxon>
        <taxon>Platyhelminthes</taxon>
        <taxon>Monogenea</taxon>
        <taxon>Polyopisthocotylea</taxon>
        <taxon>Polystomatidea</taxon>
        <taxon>Polystomatidae</taxon>
        <taxon>Protopolystoma</taxon>
    </lineage>
</organism>
<comment type="caution">
    <text evidence="2">The sequence shown here is derived from an EMBL/GenBank/DDBJ whole genome shotgun (WGS) entry which is preliminary data.</text>
</comment>
<gene>
    <name evidence="2" type="ORF">PXEA_LOCUS22161</name>
</gene>
<dbReference type="Proteomes" id="UP000784294">
    <property type="component" value="Unassembled WGS sequence"/>
</dbReference>
<protein>
    <submittedName>
        <fullName evidence="2">Uncharacterized protein</fullName>
    </submittedName>
</protein>
<evidence type="ECO:0000313" key="3">
    <source>
        <dbReference type="Proteomes" id="UP000784294"/>
    </source>
</evidence>
<keyword evidence="3" id="KW-1185">Reference proteome</keyword>
<feature type="region of interest" description="Disordered" evidence="1">
    <location>
        <begin position="1"/>
        <end position="37"/>
    </location>
</feature>
<accession>A0A3S5A654</accession>
<proteinExistence type="predicted"/>
<feature type="compositionally biased region" description="Polar residues" evidence="1">
    <location>
        <begin position="9"/>
        <end position="20"/>
    </location>
</feature>
<name>A0A3S5A654_9PLAT</name>
<reference evidence="2" key="1">
    <citation type="submission" date="2018-11" db="EMBL/GenBank/DDBJ databases">
        <authorList>
            <consortium name="Pathogen Informatics"/>
        </authorList>
    </citation>
    <scope>NUCLEOTIDE SEQUENCE</scope>
</reference>
<dbReference type="AlphaFoldDB" id="A0A3S5A654"/>
<sequence>MSSGPPPNITSLPSTLSGTFPQRHLAHTPTSPARPLLGFPKEERWQSYFQGRRGVASAGATCVPWAFAWHTGCSLVLSFALESLWNNAKGPADNFFHL</sequence>